<gene>
    <name evidence="2" type="ORF">VO56_00745</name>
</gene>
<proteinExistence type="predicted"/>
<dbReference type="InterPro" id="IPR007421">
    <property type="entry name" value="Schlafen_AlbA_2_dom"/>
</dbReference>
<feature type="domain" description="Schlafen AlbA-2" evidence="1">
    <location>
        <begin position="22"/>
        <end position="143"/>
    </location>
</feature>
<accession>A0A0D5ZJD4</accession>
<dbReference type="InterPro" id="IPR038461">
    <property type="entry name" value="Schlafen_AlbA_2_dom_sf"/>
</dbReference>
<organism evidence="3">
    <name type="scientific">Mycoplasmopsis gallinacea</name>
    <dbReference type="NCBI Taxonomy" id="29556"/>
    <lineage>
        <taxon>Bacteria</taxon>
        <taxon>Bacillati</taxon>
        <taxon>Mycoplasmatota</taxon>
        <taxon>Mycoplasmoidales</taxon>
        <taxon>Metamycoplasmataceae</taxon>
        <taxon>Mycoplasmopsis</taxon>
    </lineage>
</organism>
<dbReference type="Gene3D" id="3.30.950.30">
    <property type="entry name" value="Schlafen, AAA domain"/>
    <property type="match status" value="1"/>
</dbReference>
<name>A0A0D5ZJD4_9BACT</name>
<dbReference type="HOGENOM" id="CLU_042798_0_0_14"/>
<reference evidence="2 3" key="1">
    <citation type="journal article" date="2015" name="Genome Announc.">
        <title>Complete Genome Sequence of Mycoplasma meleagridis, a Possible Emerging Pathogen in Chickens.</title>
        <authorList>
            <person name="Abolnik C."/>
        </authorList>
    </citation>
    <scope>NUCLEOTIDE SEQUENCE [LARGE SCALE GENOMIC DNA]</scope>
    <source>
        <strain evidence="2 3">B2096 8B</strain>
    </source>
</reference>
<dbReference type="PANTHER" id="PTHR30595">
    <property type="entry name" value="GLPR-RELATED TRANSCRIPTIONAL REPRESSOR"/>
    <property type="match status" value="1"/>
</dbReference>
<dbReference type="KEGG" id="mgb:VO56_00745"/>
<dbReference type="EMBL" id="CP011021">
    <property type="protein sequence ID" value="AKA49804.1"/>
    <property type="molecule type" value="Genomic_DNA"/>
</dbReference>
<dbReference type="InterPro" id="IPR038475">
    <property type="entry name" value="RecG_C_sf"/>
</dbReference>
<evidence type="ECO:0000313" key="2">
    <source>
        <dbReference type="EMBL" id="AKA49804.1"/>
    </source>
</evidence>
<evidence type="ECO:0000313" key="3">
    <source>
        <dbReference type="Proteomes" id="UP000032722"/>
    </source>
</evidence>
<dbReference type="Proteomes" id="UP000032722">
    <property type="component" value="Chromosome"/>
</dbReference>
<dbReference type="Pfam" id="PF13749">
    <property type="entry name" value="HATPase_c_4"/>
    <property type="match status" value="1"/>
</dbReference>
<dbReference type="Pfam" id="PF04326">
    <property type="entry name" value="SLFN_AlbA_2"/>
    <property type="match status" value="1"/>
</dbReference>
<dbReference type="PANTHER" id="PTHR30595:SF6">
    <property type="entry name" value="SCHLAFEN ALBA-2 DOMAIN-CONTAINING PROTEIN"/>
    <property type="match status" value="1"/>
</dbReference>
<evidence type="ECO:0000259" key="1">
    <source>
        <dbReference type="Pfam" id="PF04326"/>
    </source>
</evidence>
<sequence length="488" mass="56499">MTFRRKEYLESLIKELISLPIETEWLEFKVNNIDPIKIGTYISSISNSAALLNRTRGYLIWGIDDSSHQIIGTTFRYRTEKKGSEQLEPWLVRMTSPRIDFRFYDLEIEGKHLTILEIPRADKEPIKFAGETYIRVGASTKNIKEYPSKESALWKVFDKTPFELKISKENVLEEEVLNLLNAQIYYEKTGFKLPENTNKIIEDFISEKFVIKNDAGKYDITNLGAISLANDLNNFNGLFRKSVRVIEYKGNNKLEAKKEKVFSEGYAISYDKLFEYVWNSLPQEETIEKGIRKIKFSYPEIAIRELIANLLIHQSLEQKGTNPMIEIFQYRIEFANAGAPLVSVDRILDSIPISRNENLTSFLRKCGICEERGSGYDKIIDATSNNYMIAPKIENQNNQFTKVTLFSNELIEIISKEDKIRTCYMKTCLNYVNGESVSNTTIRELFGFSEKDKYKASRIIKDTLEAGLIKPVDKNTAPRYMKYIPFWG</sequence>
<dbReference type="AlphaFoldDB" id="A0A0D5ZJD4"/>
<dbReference type="Gene3D" id="3.30.565.60">
    <property type="match status" value="1"/>
</dbReference>
<dbReference type="PATRIC" id="fig|29556.3.peg.147"/>
<protein>
    <submittedName>
        <fullName evidence="2">Transcriptional regulator</fullName>
    </submittedName>
</protein>